<proteinExistence type="predicted"/>
<dbReference type="AlphaFoldDB" id="I4D7S4"/>
<dbReference type="HOGENOM" id="CLU_1872095_0_0_9"/>
<keyword evidence="2" id="KW-1185">Reference proteome</keyword>
<gene>
    <name evidence="1" type="ordered locus">Desaci_2937</name>
</gene>
<evidence type="ECO:0000313" key="2">
    <source>
        <dbReference type="Proteomes" id="UP000002892"/>
    </source>
</evidence>
<organism evidence="1 2">
    <name type="scientific">Desulfosporosinus acidiphilus (strain DSM 22704 / JCM 16185 / SJ4)</name>
    <dbReference type="NCBI Taxonomy" id="646529"/>
    <lineage>
        <taxon>Bacteria</taxon>
        <taxon>Bacillati</taxon>
        <taxon>Bacillota</taxon>
        <taxon>Clostridia</taxon>
        <taxon>Eubacteriales</taxon>
        <taxon>Desulfitobacteriaceae</taxon>
        <taxon>Desulfosporosinus</taxon>
    </lineage>
</organism>
<dbReference type="RefSeq" id="WP_014827841.1">
    <property type="nucleotide sequence ID" value="NC_018068.1"/>
</dbReference>
<dbReference type="eggNOG" id="ENOG50348BJ">
    <property type="taxonomic scope" value="Bacteria"/>
</dbReference>
<dbReference type="OrthoDB" id="1796957at2"/>
<name>I4D7S4_DESAJ</name>
<dbReference type="Proteomes" id="UP000002892">
    <property type="component" value="Chromosome"/>
</dbReference>
<sequence length="136" mass="15510">MNTCDKSIQRFTLAGQASGIKELRDHEVKVYESIYNDLMSKHIEACGEVPEGLDIQVINKVYTHDGENITPMGLVNVSLEYLARILTFAKGRGIQWQIDSKECSTTHFKKLSHFTVNVNCEKDQFVAMAKEFGFRY</sequence>
<dbReference type="KEGG" id="dai:Desaci_2937"/>
<protein>
    <submittedName>
        <fullName evidence="1">Uncharacterized protein</fullName>
    </submittedName>
</protein>
<evidence type="ECO:0000313" key="1">
    <source>
        <dbReference type="EMBL" id="AFM41848.1"/>
    </source>
</evidence>
<reference evidence="1 2" key="1">
    <citation type="journal article" date="2012" name="J. Bacteriol.">
        <title>Complete genome sequences of Desulfosporosinus orientis DSM765T, Desulfosporosinus youngiae DSM17734T, Desulfosporosinus meridiei DSM13257T, and Desulfosporosinus acidiphilus DSM22704T.</title>
        <authorList>
            <person name="Pester M."/>
            <person name="Brambilla E."/>
            <person name="Alazard D."/>
            <person name="Rattei T."/>
            <person name="Weinmaier T."/>
            <person name="Han J."/>
            <person name="Lucas S."/>
            <person name="Lapidus A."/>
            <person name="Cheng J.F."/>
            <person name="Goodwin L."/>
            <person name="Pitluck S."/>
            <person name="Peters L."/>
            <person name="Ovchinnikova G."/>
            <person name="Teshima H."/>
            <person name="Detter J.C."/>
            <person name="Han C.S."/>
            <person name="Tapia R."/>
            <person name="Land M.L."/>
            <person name="Hauser L."/>
            <person name="Kyrpides N.C."/>
            <person name="Ivanova N.N."/>
            <person name="Pagani I."/>
            <person name="Huntmann M."/>
            <person name="Wei C.L."/>
            <person name="Davenport K.W."/>
            <person name="Daligault H."/>
            <person name="Chain P.S."/>
            <person name="Chen A."/>
            <person name="Mavromatis K."/>
            <person name="Markowitz V."/>
            <person name="Szeto E."/>
            <person name="Mikhailova N."/>
            <person name="Pati A."/>
            <person name="Wagner M."/>
            <person name="Woyke T."/>
            <person name="Ollivier B."/>
            <person name="Klenk H.P."/>
            <person name="Spring S."/>
            <person name="Loy A."/>
        </authorList>
    </citation>
    <scope>NUCLEOTIDE SEQUENCE [LARGE SCALE GENOMIC DNA]</scope>
    <source>
        <strain evidence="2">DSM 22704 / JCM 16185 / SJ4</strain>
    </source>
</reference>
<dbReference type="EMBL" id="CP003639">
    <property type="protein sequence ID" value="AFM41848.1"/>
    <property type="molecule type" value="Genomic_DNA"/>
</dbReference>
<accession>I4D7S4</accession>